<dbReference type="PANTHER" id="PTHR43033:SF1">
    <property type="entry name" value="TRNA(ILE)-LYSIDINE SYNTHASE-RELATED"/>
    <property type="match status" value="1"/>
</dbReference>
<keyword evidence="3" id="KW-0547">Nucleotide-binding</keyword>
<dbReference type="GO" id="GO:0005524">
    <property type="term" value="F:ATP binding"/>
    <property type="evidence" value="ECO:0007669"/>
    <property type="project" value="UniProtKB-KW"/>
</dbReference>
<evidence type="ECO:0000259" key="5">
    <source>
        <dbReference type="Pfam" id="PF01171"/>
    </source>
</evidence>
<dbReference type="InterPro" id="IPR014729">
    <property type="entry name" value="Rossmann-like_a/b/a_fold"/>
</dbReference>
<dbReference type="GO" id="GO:0008033">
    <property type="term" value="P:tRNA processing"/>
    <property type="evidence" value="ECO:0007669"/>
    <property type="project" value="UniProtKB-KW"/>
</dbReference>
<name>A0A9N9C189_9GLOM</name>
<accession>A0A9N9C189</accession>
<dbReference type="OrthoDB" id="434144at2759"/>
<reference evidence="6" key="1">
    <citation type="submission" date="2021-06" db="EMBL/GenBank/DDBJ databases">
        <authorList>
            <person name="Kallberg Y."/>
            <person name="Tangrot J."/>
            <person name="Rosling A."/>
        </authorList>
    </citation>
    <scope>NUCLEOTIDE SEQUENCE</scope>
    <source>
        <strain evidence="6">AZ414A</strain>
    </source>
</reference>
<evidence type="ECO:0000256" key="4">
    <source>
        <dbReference type="ARBA" id="ARBA00022840"/>
    </source>
</evidence>
<evidence type="ECO:0000313" key="6">
    <source>
        <dbReference type="EMBL" id="CAG8587096.1"/>
    </source>
</evidence>
<dbReference type="Pfam" id="PF01171">
    <property type="entry name" value="ATP_bind_3"/>
    <property type="match status" value="1"/>
</dbReference>
<comment type="caution">
    <text evidence="6">The sequence shown here is derived from an EMBL/GenBank/DDBJ whole genome shotgun (WGS) entry which is preliminary data.</text>
</comment>
<keyword evidence="4" id="KW-0067">ATP-binding</keyword>
<protein>
    <submittedName>
        <fullName evidence="6">9878_t:CDS:1</fullName>
    </submittedName>
</protein>
<evidence type="ECO:0000313" key="7">
    <source>
        <dbReference type="Proteomes" id="UP000789706"/>
    </source>
</evidence>
<evidence type="ECO:0000256" key="3">
    <source>
        <dbReference type="ARBA" id="ARBA00022741"/>
    </source>
</evidence>
<feature type="domain" description="tRNA(Ile)-lysidine/2-thiocytidine synthase N-terminal" evidence="5">
    <location>
        <begin position="2"/>
        <end position="60"/>
    </location>
</feature>
<dbReference type="EMBL" id="CAJVPK010001445">
    <property type="protein sequence ID" value="CAG8587096.1"/>
    <property type="molecule type" value="Genomic_DNA"/>
</dbReference>
<dbReference type="InterPro" id="IPR012094">
    <property type="entry name" value="tRNA_Ile_lys_synt"/>
</dbReference>
<evidence type="ECO:0000256" key="2">
    <source>
        <dbReference type="ARBA" id="ARBA00022694"/>
    </source>
</evidence>
<keyword evidence="2" id="KW-0819">tRNA processing</keyword>
<keyword evidence="1" id="KW-0436">Ligase</keyword>
<organism evidence="6 7">
    <name type="scientific">Diversispora eburnea</name>
    <dbReference type="NCBI Taxonomy" id="1213867"/>
    <lineage>
        <taxon>Eukaryota</taxon>
        <taxon>Fungi</taxon>
        <taxon>Fungi incertae sedis</taxon>
        <taxon>Mucoromycota</taxon>
        <taxon>Glomeromycotina</taxon>
        <taxon>Glomeromycetes</taxon>
        <taxon>Diversisporales</taxon>
        <taxon>Diversisporaceae</taxon>
        <taxon>Diversispora</taxon>
    </lineage>
</organism>
<sequence>MCIAVSGGVDSVALCYLLNRYCEENKHKLTAFIIDHQLRSNSTEEASHVAELLTKLSIYLRRLVNNH</sequence>
<dbReference type="SUPFAM" id="SSF52402">
    <property type="entry name" value="Adenine nucleotide alpha hydrolases-like"/>
    <property type="match status" value="1"/>
</dbReference>
<dbReference type="InterPro" id="IPR011063">
    <property type="entry name" value="TilS/TtcA_N"/>
</dbReference>
<dbReference type="GO" id="GO:0016879">
    <property type="term" value="F:ligase activity, forming carbon-nitrogen bonds"/>
    <property type="evidence" value="ECO:0007669"/>
    <property type="project" value="InterPro"/>
</dbReference>
<gene>
    <name evidence="6" type="ORF">DEBURN_LOCUS8862</name>
</gene>
<dbReference type="Proteomes" id="UP000789706">
    <property type="component" value="Unassembled WGS sequence"/>
</dbReference>
<evidence type="ECO:0000256" key="1">
    <source>
        <dbReference type="ARBA" id="ARBA00022598"/>
    </source>
</evidence>
<proteinExistence type="predicted"/>
<keyword evidence="7" id="KW-1185">Reference proteome</keyword>
<dbReference type="PANTHER" id="PTHR43033">
    <property type="entry name" value="TRNA(ILE)-LYSIDINE SYNTHASE-RELATED"/>
    <property type="match status" value="1"/>
</dbReference>
<dbReference type="Gene3D" id="3.40.50.620">
    <property type="entry name" value="HUPs"/>
    <property type="match status" value="1"/>
</dbReference>
<dbReference type="AlphaFoldDB" id="A0A9N9C189"/>